<gene>
    <name evidence="2" type="ORF">IZT61_01730</name>
</gene>
<name>A0A7S9L054_9SPHI</name>
<sequence>MRFSKPILLGLASVLLILTAKQLHAQKQREYAILNSGDTVFCKMTRSIFGNISYTVNGGESIRLRPDAVKEYFFRKDKTPFVSKKLPNGDLEFLALLERGKINLYELSYQTAGSAGGPGGGGYMGGSSCFYYVQKKDSDSLYLIKSTSLINKN</sequence>
<dbReference type="EMBL" id="CP064939">
    <property type="protein sequence ID" value="QPH40034.1"/>
    <property type="molecule type" value="Genomic_DNA"/>
</dbReference>
<dbReference type="RefSeq" id="WP_196099491.1">
    <property type="nucleotide sequence ID" value="NZ_CP064939.1"/>
</dbReference>
<evidence type="ECO:0000313" key="2">
    <source>
        <dbReference type="EMBL" id="QPH40034.1"/>
    </source>
</evidence>
<reference evidence="2 3" key="1">
    <citation type="submission" date="2020-11" db="EMBL/GenBank/DDBJ databases">
        <title>Pedobacter endophytica, an endophytic bacteria isolated form Carex pumila.</title>
        <authorList>
            <person name="Peng Y."/>
            <person name="Jiang L."/>
            <person name="Lee J."/>
        </authorList>
    </citation>
    <scope>NUCLEOTIDE SEQUENCE [LARGE SCALE GENOMIC DNA]</scope>
    <source>
        <strain evidence="2 3">JBR3-12</strain>
    </source>
</reference>
<evidence type="ECO:0000256" key="1">
    <source>
        <dbReference type="SAM" id="SignalP"/>
    </source>
</evidence>
<accession>A0A7S9L054</accession>
<keyword evidence="1" id="KW-0732">Signal</keyword>
<evidence type="ECO:0000313" key="3">
    <source>
        <dbReference type="Proteomes" id="UP000594759"/>
    </source>
</evidence>
<feature type="chain" id="PRO_5032487944" evidence="1">
    <location>
        <begin position="26"/>
        <end position="153"/>
    </location>
</feature>
<keyword evidence="3" id="KW-1185">Reference proteome</keyword>
<dbReference type="Proteomes" id="UP000594759">
    <property type="component" value="Chromosome"/>
</dbReference>
<dbReference type="AlphaFoldDB" id="A0A7S9L054"/>
<dbReference type="KEGG" id="pex:IZT61_01730"/>
<feature type="signal peptide" evidence="1">
    <location>
        <begin position="1"/>
        <end position="25"/>
    </location>
</feature>
<proteinExistence type="predicted"/>
<organism evidence="2 3">
    <name type="scientific">Pedobacter endophyticus</name>
    <dbReference type="NCBI Taxonomy" id="2789740"/>
    <lineage>
        <taxon>Bacteria</taxon>
        <taxon>Pseudomonadati</taxon>
        <taxon>Bacteroidota</taxon>
        <taxon>Sphingobacteriia</taxon>
        <taxon>Sphingobacteriales</taxon>
        <taxon>Sphingobacteriaceae</taxon>
        <taxon>Pedobacter</taxon>
    </lineage>
</organism>
<protein>
    <submittedName>
        <fullName evidence="2">Uncharacterized protein</fullName>
    </submittedName>
</protein>